<keyword evidence="2" id="KW-1185">Reference proteome</keyword>
<accession>A0A8J7GKF8</accession>
<dbReference type="SUPFAM" id="SSF111126">
    <property type="entry name" value="Ligand-binding domain in the NO signalling and Golgi transport"/>
    <property type="match status" value="1"/>
</dbReference>
<proteinExistence type="predicted"/>
<sequence>MVNTLANNETVRPTKFGYELLRYHVIPAILGKHEDDILYWVGKEIAREFPLFSLQELPDFFREADWGNLSIEKEKSDTIVYALTRPTLEDFEQASHALEAGFLAAQHEALQKRVTECYAEKNAKKQVILFEVKWDSSNK</sequence>
<dbReference type="InterPro" id="IPR024096">
    <property type="entry name" value="NO_sig/Golgi_transp_ligand-bd"/>
</dbReference>
<dbReference type="Proteomes" id="UP000622653">
    <property type="component" value="Unassembled WGS sequence"/>
</dbReference>
<dbReference type="Pfam" id="PF10702">
    <property type="entry name" value="DUF2507"/>
    <property type="match status" value="1"/>
</dbReference>
<dbReference type="AlphaFoldDB" id="A0A8J7GKF8"/>
<name>A0A8J7GKF8_9BACL</name>
<gene>
    <name evidence="1" type="ORF">IRY55_09695</name>
</gene>
<dbReference type="InterPro" id="IPR019642">
    <property type="entry name" value="DUF2507"/>
</dbReference>
<evidence type="ECO:0000313" key="1">
    <source>
        <dbReference type="EMBL" id="MBF4501635.1"/>
    </source>
</evidence>
<reference evidence="1" key="1">
    <citation type="submission" date="2020-11" db="EMBL/GenBank/DDBJ databases">
        <title>Multidrug resistant novel bacterium Savagea serpentis sp. nov., isolated from the scats of a vine snake (Ahaetulla nasuta).</title>
        <authorList>
            <person name="Venkata Ramana V."/>
            <person name="Vikas Patil S."/>
            <person name="Yogita Lugani V."/>
        </authorList>
    </citation>
    <scope>NUCLEOTIDE SEQUENCE</scope>
    <source>
        <strain evidence="1">SN6</strain>
    </source>
</reference>
<organism evidence="1 2">
    <name type="scientific">Savagea serpentis</name>
    <dbReference type="NCBI Taxonomy" id="2785297"/>
    <lineage>
        <taxon>Bacteria</taxon>
        <taxon>Bacillati</taxon>
        <taxon>Bacillota</taxon>
        <taxon>Bacilli</taxon>
        <taxon>Bacillales</taxon>
        <taxon>Caryophanaceae</taxon>
        <taxon>Savagea</taxon>
    </lineage>
</organism>
<comment type="caution">
    <text evidence="1">The sequence shown here is derived from an EMBL/GenBank/DDBJ whole genome shotgun (WGS) entry which is preliminary data.</text>
</comment>
<protein>
    <submittedName>
        <fullName evidence="1">YslB family protein</fullName>
    </submittedName>
</protein>
<dbReference type="Gene3D" id="3.30.1380.20">
    <property type="entry name" value="Trafficking protein particle complex subunit 3"/>
    <property type="match status" value="1"/>
</dbReference>
<dbReference type="EMBL" id="JADKPV010000005">
    <property type="protein sequence ID" value="MBF4501635.1"/>
    <property type="molecule type" value="Genomic_DNA"/>
</dbReference>
<evidence type="ECO:0000313" key="2">
    <source>
        <dbReference type="Proteomes" id="UP000622653"/>
    </source>
</evidence>